<reference evidence="9 10" key="1">
    <citation type="submission" date="2019-09" db="EMBL/GenBank/DDBJ databases">
        <title>The hologenome of the rock-dwelling lichen Lasallia pustulata.</title>
        <authorList>
            <person name="Greshake Tzovaras B."/>
            <person name="Segers F."/>
            <person name="Bicker A."/>
            <person name="Dal Grande F."/>
            <person name="Otte J."/>
            <person name="Hankeln T."/>
            <person name="Schmitt I."/>
            <person name="Ebersberger I."/>
        </authorList>
    </citation>
    <scope>NUCLEOTIDE SEQUENCE [LARGE SCALE GENOMIC DNA]</scope>
    <source>
        <strain evidence="9">A1-1</strain>
    </source>
</reference>
<evidence type="ECO:0000256" key="1">
    <source>
        <dbReference type="ARBA" id="ARBA00002489"/>
    </source>
</evidence>
<dbReference type="PANTHER" id="PTHR40021">
    <property type="entry name" value="DEFECT AT LOW TEMPERATURE PROTEIN 1"/>
    <property type="match status" value="1"/>
</dbReference>
<dbReference type="AlphaFoldDB" id="A0A5M8PHX0"/>
<feature type="transmembrane region" description="Helical" evidence="7">
    <location>
        <begin position="57"/>
        <end position="79"/>
    </location>
</feature>
<keyword evidence="6 7" id="KW-0472">Membrane</keyword>
<protein>
    <recommendedName>
        <fullName evidence="3 7">Defect at low temperature protein 1</fullName>
    </recommendedName>
</protein>
<comment type="function">
    <text evidence="1 7">Required for growth under high-pressure and low-temperature conditions.</text>
</comment>
<keyword evidence="4 7" id="KW-0812">Transmembrane</keyword>
<organism evidence="9 10">
    <name type="scientific">Lasallia pustulata</name>
    <dbReference type="NCBI Taxonomy" id="136370"/>
    <lineage>
        <taxon>Eukaryota</taxon>
        <taxon>Fungi</taxon>
        <taxon>Dikarya</taxon>
        <taxon>Ascomycota</taxon>
        <taxon>Pezizomycotina</taxon>
        <taxon>Lecanoromycetes</taxon>
        <taxon>OSLEUM clade</taxon>
        <taxon>Umbilicariomycetidae</taxon>
        <taxon>Umbilicariales</taxon>
        <taxon>Umbilicariaceae</taxon>
        <taxon>Lasallia</taxon>
    </lineage>
</organism>
<dbReference type="Proteomes" id="UP000324767">
    <property type="component" value="Unassembled WGS sequence"/>
</dbReference>
<feature type="region of interest" description="Disordered" evidence="8">
    <location>
        <begin position="361"/>
        <end position="408"/>
    </location>
</feature>
<dbReference type="InterPro" id="IPR038869">
    <property type="entry name" value="DLT1"/>
</dbReference>
<comment type="caution">
    <text evidence="9">The sequence shown here is derived from an EMBL/GenBank/DDBJ whole genome shotgun (WGS) entry which is preliminary data.</text>
</comment>
<keyword evidence="5 7" id="KW-1133">Transmembrane helix</keyword>
<dbReference type="PANTHER" id="PTHR40021:SF1">
    <property type="entry name" value="DEFECT AT LOW TEMPERATURE PROTEIN 1"/>
    <property type="match status" value="1"/>
</dbReference>
<dbReference type="OrthoDB" id="4096362at2759"/>
<dbReference type="GO" id="GO:0016020">
    <property type="term" value="C:membrane"/>
    <property type="evidence" value="ECO:0007669"/>
    <property type="project" value="UniProtKB-SubCell"/>
</dbReference>
<evidence type="ECO:0000256" key="3">
    <source>
        <dbReference type="ARBA" id="ARBA00021353"/>
    </source>
</evidence>
<name>A0A5M8PHX0_9LECA</name>
<dbReference type="EMBL" id="VXIT01000014">
    <property type="protein sequence ID" value="KAA6408394.1"/>
    <property type="molecule type" value="Genomic_DNA"/>
</dbReference>
<proteinExistence type="inferred from homology"/>
<accession>A0A5M8PHX0</accession>
<evidence type="ECO:0000256" key="7">
    <source>
        <dbReference type="RuleBase" id="RU367100"/>
    </source>
</evidence>
<comment type="caution">
    <text evidence="7">Lacks conserved residue(s) required for the propagation of feature annotation.</text>
</comment>
<evidence type="ECO:0000256" key="8">
    <source>
        <dbReference type="SAM" id="MobiDB-lite"/>
    </source>
</evidence>
<feature type="compositionally biased region" description="Low complexity" evidence="8">
    <location>
        <begin position="397"/>
        <end position="408"/>
    </location>
</feature>
<evidence type="ECO:0000313" key="10">
    <source>
        <dbReference type="Proteomes" id="UP000324767"/>
    </source>
</evidence>
<comment type="subcellular location">
    <subcellularLocation>
        <location evidence="7">Membrane</location>
        <topology evidence="7">Multi-pass membrane protein</topology>
    </subcellularLocation>
</comment>
<comment type="similarity">
    <text evidence="2 7">Belongs to the DLT1 family.</text>
</comment>
<evidence type="ECO:0000256" key="2">
    <source>
        <dbReference type="ARBA" id="ARBA00005550"/>
    </source>
</evidence>
<evidence type="ECO:0000256" key="4">
    <source>
        <dbReference type="ARBA" id="ARBA00022692"/>
    </source>
</evidence>
<evidence type="ECO:0000256" key="6">
    <source>
        <dbReference type="ARBA" id="ARBA00023136"/>
    </source>
</evidence>
<feature type="compositionally biased region" description="Basic and acidic residues" evidence="8">
    <location>
        <begin position="373"/>
        <end position="382"/>
    </location>
</feature>
<sequence length="434" mass="47665">MLTVNNVILKDDSFPILQSAQCALDYAHTSLPYISPFVLLLITPGDSIFQAYQNRQLYNIFVIAGVNFLTLVLAILLYASPLYTNRSALASIPKVWIPIEKGVVSKGVRRMVIESLARNARIAYEADLKVDVTALGNRETSATTSPETIQRAQHREVRTWGNISHPGWSSPSSPDLPNLHFEPVILELPHLVEAKAVSLAPPHLLFEPELDPQDPAANEVPLPDALAVELLQRPTTMGLRDYITQLTSLGMINPPALGPTFLYEEARFSGHGLDELAFRFLMHIFAEILRAMKELNPDILADLRAEEDAASDLYDGDEASLMTTETVQRTPRPEYYEAEGYADEHSPQAPRLRSQGQAFLYTGHSSPGARRTSTQERADRAASRSGSSSPIGRVRTRASSGSTQGSAGSVIRLAEARTPLDLPYAITMAPPVPF</sequence>
<evidence type="ECO:0000256" key="5">
    <source>
        <dbReference type="ARBA" id="ARBA00022989"/>
    </source>
</evidence>
<gene>
    <name evidence="7" type="primary">DLT1</name>
    <name evidence="9" type="ORF">FRX48_08136</name>
</gene>
<evidence type="ECO:0000313" key="9">
    <source>
        <dbReference type="EMBL" id="KAA6408394.1"/>
    </source>
</evidence>